<dbReference type="InterPro" id="IPR008811">
    <property type="entry name" value="Glycosyl_hydrolases_36"/>
</dbReference>
<proteinExistence type="predicted"/>
<dbReference type="PANTHER" id="PTHR31268">
    <property type="match status" value="1"/>
</dbReference>
<name>A0AAW2Q9R5_9LAMI</name>
<sequence length="330" mass="35924">MTITAIPVIKNGCLMVRGKVVLTGVPDNVVVSPTSAGSAFIGANSTTLSSRHVFNLGVLEDCKFMCLFLAKIWWMIPRVGKSASEIPMETQMLLLEAGEESLVGVVDDDSPTELANDNKFYVLVLPVLDGAFRATLQGTPSNELQFCYESGDPEVQTSQALEGVFVNSGDNPFELIKDSIKPLLIWIGLDGAHGMLFTLKLVQMESKRVFRGSVSRVPKSKTLEVTLGVLQCEIFTLSPVKVLNDNIQFAPIGLIHMYNSGGAVEECSFKDGVVRMKARGWGLFGAYSSVKPSSCKVDSKDEDFSYRSEDGLVTVNLQGESSFKEIEIAF</sequence>
<keyword evidence="2" id="KW-0808">Transferase</keyword>
<keyword evidence="2" id="KW-0328">Glycosyltransferase</keyword>
<gene>
    <name evidence="2" type="ORF">Sangu_0547900</name>
</gene>
<accession>A0AAW2Q9R5</accession>
<dbReference type="Pfam" id="PF05691">
    <property type="entry name" value="Raffinose_syn"/>
    <property type="match status" value="2"/>
</dbReference>
<reference evidence="2" key="1">
    <citation type="submission" date="2020-06" db="EMBL/GenBank/DDBJ databases">
        <authorList>
            <person name="Li T."/>
            <person name="Hu X."/>
            <person name="Zhang T."/>
            <person name="Song X."/>
            <person name="Zhang H."/>
            <person name="Dai N."/>
            <person name="Sheng W."/>
            <person name="Hou X."/>
            <person name="Wei L."/>
        </authorList>
    </citation>
    <scope>NUCLEOTIDE SEQUENCE</scope>
    <source>
        <strain evidence="2">G01</strain>
        <tissue evidence="2">Leaf</tissue>
    </source>
</reference>
<dbReference type="EMBL" id="JACGWK010000003">
    <property type="protein sequence ID" value="KAL0364503.1"/>
    <property type="molecule type" value="Genomic_DNA"/>
</dbReference>
<dbReference type="GO" id="GO:0016757">
    <property type="term" value="F:glycosyltransferase activity"/>
    <property type="evidence" value="ECO:0007669"/>
    <property type="project" value="UniProtKB-KW"/>
</dbReference>
<dbReference type="PANTHER" id="PTHR31268:SF10">
    <property type="entry name" value="GALACTINOL--SUCROSE GALACTOSYLTRANSFERASE"/>
    <property type="match status" value="1"/>
</dbReference>
<evidence type="ECO:0000313" key="2">
    <source>
        <dbReference type="EMBL" id="KAL0364503.1"/>
    </source>
</evidence>
<keyword evidence="1" id="KW-0119">Carbohydrate metabolism</keyword>
<reference evidence="2" key="2">
    <citation type="journal article" date="2024" name="Plant">
        <title>Genomic evolution and insights into agronomic trait innovations of Sesamum species.</title>
        <authorList>
            <person name="Miao H."/>
            <person name="Wang L."/>
            <person name="Qu L."/>
            <person name="Liu H."/>
            <person name="Sun Y."/>
            <person name="Le M."/>
            <person name="Wang Q."/>
            <person name="Wei S."/>
            <person name="Zheng Y."/>
            <person name="Lin W."/>
            <person name="Duan Y."/>
            <person name="Cao H."/>
            <person name="Xiong S."/>
            <person name="Wang X."/>
            <person name="Wei L."/>
            <person name="Li C."/>
            <person name="Ma Q."/>
            <person name="Ju M."/>
            <person name="Zhao R."/>
            <person name="Li G."/>
            <person name="Mu C."/>
            <person name="Tian Q."/>
            <person name="Mei H."/>
            <person name="Zhang T."/>
            <person name="Gao T."/>
            <person name="Zhang H."/>
        </authorList>
    </citation>
    <scope>NUCLEOTIDE SEQUENCE</scope>
    <source>
        <strain evidence="2">G01</strain>
    </source>
</reference>
<dbReference type="AlphaFoldDB" id="A0AAW2Q9R5"/>
<evidence type="ECO:0000256" key="1">
    <source>
        <dbReference type="ARBA" id="ARBA00023277"/>
    </source>
</evidence>
<comment type="caution">
    <text evidence="2">The sequence shown here is derived from an EMBL/GenBank/DDBJ whole genome shotgun (WGS) entry which is preliminary data.</text>
</comment>
<protein>
    <submittedName>
        <fullName evidence="2">Galactinol--sucrose galactosyltransferase 2</fullName>
    </submittedName>
</protein>
<organism evidence="2">
    <name type="scientific">Sesamum angustifolium</name>
    <dbReference type="NCBI Taxonomy" id="2727405"/>
    <lineage>
        <taxon>Eukaryota</taxon>
        <taxon>Viridiplantae</taxon>
        <taxon>Streptophyta</taxon>
        <taxon>Embryophyta</taxon>
        <taxon>Tracheophyta</taxon>
        <taxon>Spermatophyta</taxon>
        <taxon>Magnoliopsida</taxon>
        <taxon>eudicotyledons</taxon>
        <taxon>Gunneridae</taxon>
        <taxon>Pentapetalae</taxon>
        <taxon>asterids</taxon>
        <taxon>lamiids</taxon>
        <taxon>Lamiales</taxon>
        <taxon>Pedaliaceae</taxon>
        <taxon>Sesamum</taxon>
    </lineage>
</organism>